<protein>
    <recommendedName>
        <fullName evidence="2">Dipeptidylpeptidase IV N-terminal domain-containing protein</fullName>
    </recommendedName>
</protein>
<dbReference type="EMBL" id="BARS01030935">
    <property type="protein sequence ID" value="GAG26992.1"/>
    <property type="molecule type" value="Genomic_DNA"/>
</dbReference>
<proteinExistence type="predicted"/>
<gene>
    <name evidence="1" type="ORF">S01H1_48181</name>
</gene>
<organism evidence="1">
    <name type="scientific">marine sediment metagenome</name>
    <dbReference type="NCBI Taxonomy" id="412755"/>
    <lineage>
        <taxon>unclassified sequences</taxon>
        <taxon>metagenomes</taxon>
        <taxon>ecological metagenomes</taxon>
    </lineage>
</organism>
<evidence type="ECO:0000313" key="1">
    <source>
        <dbReference type="EMBL" id="GAG26992.1"/>
    </source>
</evidence>
<name>X0WUY4_9ZZZZ</name>
<reference evidence="1" key="1">
    <citation type="journal article" date="2014" name="Front. Microbiol.">
        <title>High frequency of phylogenetically diverse reductive dehalogenase-homologous genes in deep subseafloor sedimentary metagenomes.</title>
        <authorList>
            <person name="Kawai M."/>
            <person name="Futagami T."/>
            <person name="Toyoda A."/>
            <person name="Takaki Y."/>
            <person name="Nishi S."/>
            <person name="Hori S."/>
            <person name="Arai W."/>
            <person name="Tsubouchi T."/>
            <person name="Morono Y."/>
            <person name="Uchiyama I."/>
            <person name="Ito T."/>
            <person name="Fujiyama A."/>
            <person name="Inagaki F."/>
            <person name="Takami H."/>
        </authorList>
    </citation>
    <scope>NUCLEOTIDE SEQUENCE</scope>
    <source>
        <strain evidence="1">Expedition CK06-06</strain>
    </source>
</reference>
<dbReference type="InterPro" id="IPR011659">
    <property type="entry name" value="WD40"/>
</dbReference>
<feature type="non-terminal residue" evidence="1">
    <location>
        <position position="262"/>
    </location>
</feature>
<dbReference type="SUPFAM" id="SSF82171">
    <property type="entry name" value="DPP6 N-terminal domain-like"/>
    <property type="match status" value="1"/>
</dbReference>
<evidence type="ECO:0008006" key="2">
    <source>
        <dbReference type="Google" id="ProtNLM"/>
    </source>
</evidence>
<feature type="non-terminal residue" evidence="1">
    <location>
        <position position="1"/>
    </location>
</feature>
<sequence>LQSPTGSRRILVDDDSDSPRYVSTGHLLSTETGRLIARSFVAGSEDPPGPAITVLEGVSTNSSGVAEYFVSDAGDLVYWPAIGAAAGLDLAFHWVDFEGNETLASSHTGHFRMPRLSPDGRQIASIVRNDEGPDDVWLLDLTRDIQSRFTNAGDNHAPTWTPDGTTLIFASNVGFTEGAARVSGGNLNLHRQVVDQGAPRELLLEDPDWEWGSSVTPDGETLVYSDRSSELEWSIWTLPLTDLESRPLIQEPGFTAKDADVS</sequence>
<comment type="caution">
    <text evidence="1">The sequence shown here is derived from an EMBL/GenBank/DDBJ whole genome shotgun (WGS) entry which is preliminary data.</text>
</comment>
<dbReference type="InterPro" id="IPR011042">
    <property type="entry name" value="6-blade_b-propeller_TolB-like"/>
</dbReference>
<dbReference type="Gene3D" id="2.120.10.30">
    <property type="entry name" value="TolB, C-terminal domain"/>
    <property type="match status" value="1"/>
</dbReference>
<dbReference type="AlphaFoldDB" id="X0WUY4"/>
<accession>X0WUY4</accession>
<dbReference type="Pfam" id="PF07676">
    <property type="entry name" value="PD40"/>
    <property type="match status" value="2"/>
</dbReference>